<evidence type="ECO:0000313" key="1">
    <source>
        <dbReference type="EMBL" id="WOK04702.1"/>
    </source>
</evidence>
<keyword evidence="2" id="KW-1185">Reference proteome</keyword>
<evidence type="ECO:0000313" key="2">
    <source>
        <dbReference type="Proteomes" id="UP001302349"/>
    </source>
</evidence>
<name>A0ABZ0IMB4_9BACT</name>
<dbReference type="InterPro" id="IPR011008">
    <property type="entry name" value="Dimeric_a/b-barrel"/>
</dbReference>
<sequence length="106" mass="12284">MIARIWHGWTTPENEMAYQTILLNEVIPGIKAKNLPGFRKMQVMKRPVDGETEFTTIMYFDSLENIKSFTGDDYETAYVPERARAVLKRFDGKAIHRELVEETSIS</sequence>
<dbReference type="RefSeq" id="WP_317487503.1">
    <property type="nucleotide sequence ID" value="NZ_CP136051.1"/>
</dbReference>
<reference evidence="1 2" key="1">
    <citation type="journal article" date="2023" name="Microbiol. Resour. Announc.">
        <title>Complete Genome Sequence of Imperialibacter roseus strain P4T.</title>
        <authorList>
            <person name="Tizabi D.R."/>
            <person name="Bachvaroff T."/>
            <person name="Hill R.T."/>
        </authorList>
    </citation>
    <scope>NUCLEOTIDE SEQUENCE [LARGE SCALE GENOMIC DNA]</scope>
    <source>
        <strain evidence="1 2">P4T</strain>
    </source>
</reference>
<evidence type="ECO:0008006" key="3">
    <source>
        <dbReference type="Google" id="ProtNLM"/>
    </source>
</evidence>
<protein>
    <recommendedName>
        <fullName evidence="3">Antibiotic biosynthesis monooxygenase</fullName>
    </recommendedName>
</protein>
<dbReference type="Proteomes" id="UP001302349">
    <property type="component" value="Chromosome"/>
</dbReference>
<proteinExistence type="predicted"/>
<organism evidence="1 2">
    <name type="scientific">Imperialibacter roseus</name>
    <dbReference type="NCBI Taxonomy" id="1324217"/>
    <lineage>
        <taxon>Bacteria</taxon>
        <taxon>Pseudomonadati</taxon>
        <taxon>Bacteroidota</taxon>
        <taxon>Cytophagia</taxon>
        <taxon>Cytophagales</taxon>
        <taxon>Flammeovirgaceae</taxon>
        <taxon>Imperialibacter</taxon>
    </lineage>
</organism>
<dbReference type="EMBL" id="CP136051">
    <property type="protein sequence ID" value="WOK04702.1"/>
    <property type="molecule type" value="Genomic_DNA"/>
</dbReference>
<dbReference type="SUPFAM" id="SSF54909">
    <property type="entry name" value="Dimeric alpha+beta barrel"/>
    <property type="match status" value="1"/>
</dbReference>
<gene>
    <name evidence="1" type="ORF">RT717_16600</name>
</gene>
<accession>A0ABZ0IMB4</accession>